<feature type="binding site" evidence="12">
    <location>
        <position position="171"/>
    </location>
    <ligand>
        <name>[4Fe-4S] cluster</name>
        <dbReference type="ChEBI" id="CHEBI:49883"/>
    </ligand>
</feature>
<dbReference type="GO" id="GO:0034628">
    <property type="term" value="P:'de novo' NAD+ biosynthetic process from L-aspartate"/>
    <property type="evidence" value="ECO:0007669"/>
    <property type="project" value="TreeGrafter"/>
</dbReference>
<gene>
    <name evidence="12" type="primary">nadA</name>
    <name evidence="13" type="ORF">DRJ04_04275</name>
</gene>
<dbReference type="NCBIfam" id="NF006878">
    <property type="entry name" value="PRK09375.1-2"/>
    <property type="match status" value="1"/>
</dbReference>
<keyword evidence="7 12" id="KW-0479">Metal-binding</keyword>
<keyword evidence="6 12" id="KW-0808">Transferase</keyword>
<dbReference type="NCBIfam" id="NF006879">
    <property type="entry name" value="PRK09375.1-4"/>
    <property type="match status" value="1"/>
</dbReference>
<dbReference type="GO" id="GO:0008987">
    <property type="term" value="F:quinolinate synthetase A activity"/>
    <property type="evidence" value="ECO:0007669"/>
    <property type="project" value="UniProtKB-UniRule"/>
</dbReference>
<protein>
    <recommendedName>
        <fullName evidence="11 12">Quinolinate synthase</fullName>
        <ecNumber evidence="3 12">2.5.1.72</ecNumber>
    </recommendedName>
</protein>
<comment type="cofactor">
    <cofactor evidence="12">
        <name>[4Fe-4S] cluster</name>
        <dbReference type="ChEBI" id="CHEBI:49883"/>
    </cofactor>
    <text evidence="12">Binds 1 [4Fe-4S] cluster per subunit.</text>
</comment>
<feature type="binding site" evidence="12">
    <location>
        <begin position="197"/>
        <end position="199"/>
    </location>
    <ligand>
        <name>iminosuccinate</name>
        <dbReference type="ChEBI" id="CHEBI:77875"/>
    </ligand>
</feature>
<comment type="function">
    <text evidence="1 12">Catalyzes the condensation of iminoaspartate with dihydroxyacetone phosphate to form quinolinate.</text>
</comment>
<evidence type="ECO:0000256" key="4">
    <source>
        <dbReference type="ARBA" id="ARBA00022485"/>
    </source>
</evidence>
<dbReference type="GO" id="GO:0046872">
    <property type="term" value="F:metal ion binding"/>
    <property type="evidence" value="ECO:0007669"/>
    <property type="project" value="UniProtKB-KW"/>
</dbReference>
<dbReference type="UniPathway" id="UPA00253">
    <property type="reaction ID" value="UER00327"/>
</dbReference>
<evidence type="ECO:0000256" key="9">
    <source>
        <dbReference type="ARBA" id="ARBA00023014"/>
    </source>
</evidence>
<evidence type="ECO:0000256" key="2">
    <source>
        <dbReference type="ARBA" id="ARBA00005065"/>
    </source>
</evidence>
<comment type="subcellular location">
    <subcellularLocation>
        <location evidence="12">Cytoplasm</location>
    </subcellularLocation>
</comment>
<dbReference type="InterPro" id="IPR023066">
    <property type="entry name" value="Quinolinate_synth_type2"/>
</dbReference>
<dbReference type="NCBIfam" id="TIGR00550">
    <property type="entry name" value="nadA"/>
    <property type="match status" value="1"/>
</dbReference>
<evidence type="ECO:0000256" key="7">
    <source>
        <dbReference type="ARBA" id="ARBA00022723"/>
    </source>
</evidence>
<evidence type="ECO:0000256" key="5">
    <source>
        <dbReference type="ARBA" id="ARBA00022642"/>
    </source>
</evidence>
<evidence type="ECO:0000256" key="10">
    <source>
        <dbReference type="ARBA" id="ARBA00050125"/>
    </source>
</evidence>
<comment type="catalytic activity">
    <reaction evidence="10">
        <text>iminosuccinate + dihydroxyacetone phosphate = quinolinate + phosphate + 2 H2O + H(+)</text>
        <dbReference type="Rhea" id="RHEA:25888"/>
        <dbReference type="ChEBI" id="CHEBI:15377"/>
        <dbReference type="ChEBI" id="CHEBI:15378"/>
        <dbReference type="ChEBI" id="CHEBI:29959"/>
        <dbReference type="ChEBI" id="CHEBI:43474"/>
        <dbReference type="ChEBI" id="CHEBI:57642"/>
        <dbReference type="ChEBI" id="CHEBI:77875"/>
        <dbReference type="EC" id="2.5.1.72"/>
    </reaction>
    <physiologicalReaction direction="left-to-right" evidence="10">
        <dbReference type="Rhea" id="RHEA:25889"/>
    </physiologicalReaction>
</comment>
<keyword evidence="5 12" id="KW-0662">Pyridine nucleotide biosynthesis</keyword>
<feature type="binding site" evidence="12">
    <location>
        <position position="86"/>
    </location>
    <ligand>
        <name>[4Fe-4S] cluster</name>
        <dbReference type="ChEBI" id="CHEBI:49883"/>
    </ligand>
</feature>
<evidence type="ECO:0000256" key="1">
    <source>
        <dbReference type="ARBA" id="ARBA00003791"/>
    </source>
</evidence>
<dbReference type="Proteomes" id="UP000280417">
    <property type="component" value="Unassembled WGS sequence"/>
</dbReference>
<dbReference type="Pfam" id="PF02445">
    <property type="entry name" value="NadA"/>
    <property type="match status" value="1"/>
</dbReference>
<feature type="binding site" evidence="12">
    <location>
        <position position="214"/>
    </location>
    <ligand>
        <name>iminosuccinate</name>
        <dbReference type="ChEBI" id="CHEBI:77875"/>
    </ligand>
</feature>
<evidence type="ECO:0000256" key="3">
    <source>
        <dbReference type="ARBA" id="ARBA00012669"/>
    </source>
</evidence>
<dbReference type="Gene3D" id="3.40.50.10800">
    <property type="entry name" value="NadA-like"/>
    <property type="match status" value="3"/>
</dbReference>
<evidence type="ECO:0000256" key="6">
    <source>
        <dbReference type="ARBA" id="ARBA00022679"/>
    </source>
</evidence>
<dbReference type="PANTHER" id="PTHR30573:SF0">
    <property type="entry name" value="QUINOLINATE SYNTHASE, CHLOROPLASTIC"/>
    <property type="match status" value="1"/>
</dbReference>
<feature type="binding site" evidence="12">
    <location>
        <begin position="112"/>
        <end position="114"/>
    </location>
    <ligand>
        <name>iminosuccinate</name>
        <dbReference type="ChEBI" id="CHEBI:77875"/>
    </ligand>
</feature>
<feature type="binding site" evidence="12">
    <location>
        <position position="129"/>
    </location>
    <ligand>
        <name>iminosuccinate</name>
        <dbReference type="ChEBI" id="CHEBI:77875"/>
    </ligand>
</feature>
<feature type="binding site" evidence="12">
    <location>
        <position position="24"/>
    </location>
    <ligand>
        <name>iminosuccinate</name>
        <dbReference type="ChEBI" id="CHEBI:77875"/>
    </ligand>
</feature>
<evidence type="ECO:0000256" key="11">
    <source>
        <dbReference type="ARBA" id="ARBA00073059"/>
    </source>
</evidence>
<evidence type="ECO:0000256" key="8">
    <source>
        <dbReference type="ARBA" id="ARBA00023004"/>
    </source>
</evidence>
<comment type="pathway">
    <text evidence="2 12">Cofactor biosynthesis; NAD(+) biosynthesis; quinolinate from iminoaspartate: step 1/1.</text>
</comment>
<organism evidence="13 14">
    <name type="scientific">Aerophobetes bacterium</name>
    <dbReference type="NCBI Taxonomy" id="2030807"/>
    <lineage>
        <taxon>Bacteria</taxon>
        <taxon>Candidatus Aerophobota</taxon>
    </lineage>
</organism>
<dbReference type="SUPFAM" id="SSF142754">
    <property type="entry name" value="NadA-like"/>
    <property type="match status" value="1"/>
</dbReference>
<dbReference type="InterPro" id="IPR036094">
    <property type="entry name" value="NadA_sf"/>
</dbReference>
<evidence type="ECO:0000313" key="13">
    <source>
        <dbReference type="EMBL" id="RLE13470.1"/>
    </source>
</evidence>
<keyword evidence="9 12" id="KW-0411">Iron-sulfur</keyword>
<dbReference type="FunFam" id="3.40.50.10800:FF:000001">
    <property type="entry name" value="Quinolinate synthase A"/>
    <property type="match status" value="1"/>
</dbReference>
<comment type="caution">
    <text evidence="13">The sequence shown here is derived from an EMBL/GenBank/DDBJ whole genome shotgun (WGS) entry which is preliminary data.</text>
</comment>
<dbReference type="AlphaFoldDB" id="A0A662DCJ9"/>
<evidence type="ECO:0000313" key="14">
    <source>
        <dbReference type="Proteomes" id="UP000280417"/>
    </source>
</evidence>
<proteinExistence type="inferred from homology"/>
<comment type="similarity">
    <text evidence="12">Belongs to the quinolinate synthase family. Type 2 subfamily.</text>
</comment>
<evidence type="ECO:0000256" key="12">
    <source>
        <dbReference type="HAMAP-Rule" id="MF_00568"/>
    </source>
</evidence>
<name>A0A662DCJ9_UNCAE</name>
<dbReference type="GO" id="GO:0051539">
    <property type="term" value="F:4 iron, 4 sulfur cluster binding"/>
    <property type="evidence" value="ECO:0007669"/>
    <property type="project" value="UniProtKB-KW"/>
</dbReference>
<dbReference type="PANTHER" id="PTHR30573">
    <property type="entry name" value="QUINOLINATE SYNTHETASE A"/>
    <property type="match status" value="1"/>
</dbReference>
<feature type="binding site" evidence="12">
    <location>
        <position position="41"/>
    </location>
    <ligand>
        <name>iminosuccinate</name>
        <dbReference type="ChEBI" id="CHEBI:77875"/>
    </ligand>
</feature>
<dbReference type="InterPro" id="IPR003473">
    <property type="entry name" value="NadA"/>
</dbReference>
<dbReference type="GO" id="GO:0005829">
    <property type="term" value="C:cytosol"/>
    <property type="evidence" value="ECO:0007669"/>
    <property type="project" value="TreeGrafter"/>
</dbReference>
<dbReference type="EC" id="2.5.1.72" evidence="3 12"/>
<reference evidence="13 14" key="1">
    <citation type="submission" date="2018-06" db="EMBL/GenBank/DDBJ databases">
        <title>Extensive metabolic versatility and redundancy in microbially diverse, dynamic hydrothermal sediments.</title>
        <authorList>
            <person name="Dombrowski N."/>
            <person name="Teske A."/>
            <person name="Baker B.J."/>
        </authorList>
    </citation>
    <scope>NUCLEOTIDE SEQUENCE [LARGE SCALE GENOMIC DNA]</scope>
    <source>
        <strain evidence="13">B3_G15</strain>
    </source>
</reference>
<feature type="binding site" evidence="12">
    <location>
        <position position="259"/>
    </location>
    <ligand>
        <name>[4Fe-4S] cluster</name>
        <dbReference type="ChEBI" id="CHEBI:49883"/>
    </ligand>
</feature>
<keyword evidence="12" id="KW-0963">Cytoplasm</keyword>
<keyword evidence="8 12" id="KW-0408">Iron</keyword>
<sequence>MEKEDIIGKIEDLKKEKDAIILAHNYQRSEIQDIADFVGDSLELSRKAQSVSCRTVVFCGVRFMAETAKILSPEKMVLLPRKEAGCPMADMITQDTLKKLKEKHPGAQVLSYVNTNAEVKAESDVCCTSSNAVEVARNMTTQKIIFVPDRNLASFVSKFMKKKIIPYKGYCYVHERIRAENIIKAKKLHPDAKVVVHPECLPEVIELADRVASTGGMVKFARESTAKKFIIGTEEGLIHRLKKENPGKEFFAAGSALMCLDMKLITLEDVYLSLREEKYQIVLEDSIRKKAKKALDRMLEYTG</sequence>
<keyword evidence="4 12" id="KW-0004">4Fe-4S</keyword>
<accession>A0A662DCJ9</accession>
<dbReference type="HAMAP" id="MF_00568">
    <property type="entry name" value="NadA_type2"/>
    <property type="match status" value="1"/>
</dbReference>
<dbReference type="EMBL" id="QMQA01000094">
    <property type="protein sequence ID" value="RLE13470.1"/>
    <property type="molecule type" value="Genomic_DNA"/>
</dbReference>